<dbReference type="Proteomes" id="UP001163821">
    <property type="component" value="Unassembled WGS sequence"/>
</dbReference>
<name>A0AA41Y835_9BACT</name>
<dbReference type="AlphaFoldDB" id="A0AA41Y835"/>
<protein>
    <submittedName>
        <fullName evidence="2">Uncharacterized protein</fullName>
    </submittedName>
</protein>
<gene>
    <name evidence="2" type="ORF">N2K84_12720</name>
</gene>
<keyword evidence="3" id="KW-1185">Reference proteome</keyword>
<sequence>MHCTLYHYSGQTLVRFIVALIAFRFPAVKIMKCGTGSSATQRIRLQVNPPSRYHPPDHGIPWPYAPDKTRNAANGKASYGHDMS</sequence>
<accession>A0AA41Y835</accession>
<dbReference type="RefSeq" id="WP_282592201.1">
    <property type="nucleotide sequence ID" value="NZ_JAPAAF010000019.1"/>
</dbReference>
<proteinExistence type="predicted"/>
<dbReference type="EMBL" id="JAPAAF010000019">
    <property type="protein sequence ID" value="MCW0483600.1"/>
    <property type="molecule type" value="Genomic_DNA"/>
</dbReference>
<feature type="region of interest" description="Disordered" evidence="1">
    <location>
        <begin position="49"/>
        <end position="84"/>
    </location>
</feature>
<reference evidence="2" key="1">
    <citation type="submission" date="2022-10" db="EMBL/GenBank/DDBJ databases">
        <title>Gaoshiqiia sediminis gen. nov., sp. nov., isolated from coastal sediment.</title>
        <authorList>
            <person name="Yu W.X."/>
            <person name="Mu D.S."/>
            <person name="Du J.Z."/>
            <person name="Liang Y.Q."/>
        </authorList>
    </citation>
    <scope>NUCLEOTIDE SEQUENCE</scope>
    <source>
        <strain evidence="2">A06</strain>
    </source>
</reference>
<evidence type="ECO:0000313" key="3">
    <source>
        <dbReference type="Proteomes" id="UP001163821"/>
    </source>
</evidence>
<evidence type="ECO:0000256" key="1">
    <source>
        <dbReference type="SAM" id="MobiDB-lite"/>
    </source>
</evidence>
<comment type="caution">
    <text evidence="2">The sequence shown here is derived from an EMBL/GenBank/DDBJ whole genome shotgun (WGS) entry which is preliminary data.</text>
</comment>
<organism evidence="2 3">
    <name type="scientific">Gaoshiqia sediminis</name>
    <dbReference type="NCBI Taxonomy" id="2986998"/>
    <lineage>
        <taxon>Bacteria</taxon>
        <taxon>Pseudomonadati</taxon>
        <taxon>Bacteroidota</taxon>
        <taxon>Bacteroidia</taxon>
        <taxon>Marinilabiliales</taxon>
        <taxon>Prolixibacteraceae</taxon>
        <taxon>Gaoshiqia</taxon>
    </lineage>
</organism>
<evidence type="ECO:0000313" key="2">
    <source>
        <dbReference type="EMBL" id="MCW0483600.1"/>
    </source>
</evidence>